<accession>A0A9P9ZAS9</accession>
<keyword evidence="1" id="KW-0808">Transferase</keyword>
<dbReference type="EMBL" id="JAMQYH010000009">
    <property type="protein sequence ID" value="KAJ1684732.1"/>
    <property type="molecule type" value="Genomic_DNA"/>
</dbReference>
<sequence length="843" mass="90897">MTDLADRPTSALAADRRLSEAEDEASASAAPLDLLLADATSGPLRRFLPGMSGVRFAGALARRPGVVGRRTTELVAELAKVAIGRSELAPHEKDRRFADEAWAKNPFLRRTLQGYLAAGNSARGLVEDAGLGWGDSRRMGFIVDNLVEASSPSNNPFLNPKVLKRLVDTGGGNLVEGGRRFVRDFATAPRVPSMVEPDAFEVGTDIAVTPGHVVLRTEMFELIQYTPQTAKVRSVPLLIVPPTINKYYIVDLAEQRSMVEHFVASGQQVYCVSWRNPDARHAEWGVDAYGQAIIEAMDATQAIAHQDKVALLGICSGGMLASMTMAHLAATGDLERVAAYSLAVTVLDQDQAGLPSALLSHKAAAASTRASAEKGYLDGRTLAEVFAWLRPNDLIWSYWVNNYLMGHAPKAFDILYWNADPVRMPARLHRDFMDLAIHNSLVTPGRASMLGSDVDLGAVDVDSYVVAGIADHLCAWESCYQTTQLLGGTSRFVLSTSGHIAAMVNPPGNEKASFQTAEKNPPDAQEWLAGAHTVKGSWWTDYVDWLAERTGPERNKPRAAGSAAYPAAPDRVRTVSVRGIAARVSERPATGRHSAQPPLLLCNGIGASLEALQPFVDHLDPGRGVVRFDVPGVGGSALPPFPYAIAGLASWVGALMTRLGHRRFDVLGLSWGGGLAQQLAVQSRRRVRRLVLVATGTGVLMVPARPGVLARMTTPRRHRDPAYAAEVAGEIYGGSMRTDPARGAALLHDMTRAGPKRGYYYQLAAMAGWSSLPFLPLVRQPTLVLGGDDDPIIPVANPRMQARLIPDARLHVYRGGHLGILTEADELGPLVEGFLDERPEETP</sequence>
<dbReference type="InterPro" id="IPR051321">
    <property type="entry name" value="PHA/PHB_synthase"/>
</dbReference>
<dbReference type="Proteomes" id="UP001151287">
    <property type="component" value="Unassembled WGS sequence"/>
</dbReference>
<evidence type="ECO:0000313" key="5">
    <source>
        <dbReference type="EMBL" id="KAJ1684732.1"/>
    </source>
</evidence>
<proteinExistence type="predicted"/>
<feature type="domain" description="AB hydrolase-1" evidence="3">
    <location>
        <begin position="597"/>
        <end position="823"/>
    </location>
</feature>
<comment type="caution">
    <text evidence="5">The sequence shown here is derived from an EMBL/GenBank/DDBJ whole genome shotgun (WGS) entry which is preliminary data.</text>
</comment>
<dbReference type="GO" id="GO:0016746">
    <property type="term" value="F:acyltransferase activity"/>
    <property type="evidence" value="ECO:0007669"/>
    <property type="project" value="UniProtKB-KW"/>
</dbReference>
<dbReference type="PANTHER" id="PTHR36837">
    <property type="entry name" value="POLY(3-HYDROXYALKANOATE) POLYMERASE SUBUNIT PHAC"/>
    <property type="match status" value="1"/>
</dbReference>
<dbReference type="PANTHER" id="PTHR36837:SF5">
    <property type="entry name" value="POLY-3-HYDROXYBUTYRATE SYNTHASE"/>
    <property type="match status" value="1"/>
</dbReference>
<evidence type="ECO:0000259" key="4">
    <source>
        <dbReference type="Pfam" id="PF07167"/>
    </source>
</evidence>
<dbReference type="GO" id="GO:0042619">
    <property type="term" value="P:poly-hydroxybutyrate biosynthetic process"/>
    <property type="evidence" value="ECO:0007669"/>
    <property type="project" value="InterPro"/>
</dbReference>
<evidence type="ECO:0000256" key="2">
    <source>
        <dbReference type="ARBA" id="ARBA00023315"/>
    </source>
</evidence>
<dbReference type="Pfam" id="PF07167">
    <property type="entry name" value="PhaC_N"/>
    <property type="match status" value="1"/>
</dbReference>
<dbReference type="SUPFAM" id="SSF53474">
    <property type="entry name" value="alpha/beta-Hydrolases"/>
    <property type="match status" value="2"/>
</dbReference>
<organism evidence="5 6">
    <name type="scientific">Rhynchospora breviuscula</name>
    <dbReference type="NCBI Taxonomy" id="2022672"/>
    <lineage>
        <taxon>Eukaryota</taxon>
        <taxon>Viridiplantae</taxon>
        <taxon>Streptophyta</taxon>
        <taxon>Embryophyta</taxon>
        <taxon>Tracheophyta</taxon>
        <taxon>Spermatophyta</taxon>
        <taxon>Magnoliopsida</taxon>
        <taxon>Liliopsida</taxon>
        <taxon>Poales</taxon>
        <taxon>Cyperaceae</taxon>
        <taxon>Cyperoideae</taxon>
        <taxon>Rhynchosporeae</taxon>
        <taxon>Rhynchospora</taxon>
    </lineage>
</organism>
<dbReference type="InterPro" id="IPR000073">
    <property type="entry name" value="AB_hydrolase_1"/>
</dbReference>
<evidence type="ECO:0000313" key="6">
    <source>
        <dbReference type="Proteomes" id="UP001151287"/>
    </source>
</evidence>
<protein>
    <submittedName>
        <fullName evidence="5">Uncharacterized protein</fullName>
    </submittedName>
</protein>
<dbReference type="Gene3D" id="3.40.50.1820">
    <property type="entry name" value="alpha/beta hydrolase"/>
    <property type="match status" value="2"/>
</dbReference>
<reference evidence="5" key="1">
    <citation type="journal article" date="2022" name="Cell">
        <title>Repeat-based holocentromeres influence genome architecture and karyotype evolution.</title>
        <authorList>
            <person name="Hofstatter P.G."/>
            <person name="Thangavel G."/>
            <person name="Lux T."/>
            <person name="Neumann P."/>
            <person name="Vondrak T."/>
            <person name="Novak P."/>
            <person name="Zhang M."/>
            <person name="Costa L."/>
            <person name="Castellani M."/>
            <person name="Scott A."/>
            <person name="Toegelov H."/>
            <person name="Fuchs J."/>
            <person name="Mata-Sucre Y."/>
            <person name="Dias Y."/>
            <person name="Vanzela A.L.L."/>
            <person name="Huettel B."/>
            <person name="Almeida C.C.S."/>
            <person name="Simkova H."/>
            <person name="Souza G."/>
            <person name="Pedrosa-Harand A."/>
            <person name="Macas J."/>
            <person name="Mayer K.F.X."/>
            <person name="Houben A."/>
            <person name="Marques A."/>
        </authorList>
    </citation>
    <scope>NUCLEOTIDE SEQUENCE</scope>
    <source>
        <strain evidence="5">RhyBre1mFocal</strain>
    </source>
</reference>
<dbReference type="Pfam" id="PF00561">
    <property type="entry name" value="Abhydrolase_1"/>
    <property type="match status" value="1"/>
</dbReference>
<evidence type="ECO:0000256" key="1">
    <source>
        <dbReference type="ARBA" id="ARBA00022679"/>
    </source>
</evidence>
<dbReference type="AlphaFoldDB" id="A0A9P9ZAS9"/>
<dbReference type="PRINTS" id="PR00111">
    <property type="entry name" value="ABHYDROLASE"/>
</dbReference>
<gene>
    <name evidence="5" type="ORF">LUZ63_020003</name>
</gene>
<keyword evidence="6" id="KW-1185">Reference proteome</keyword>
<dbReference type="OrthoDB" id="10055378at2759"/>
<evidence type="ECO:0000259" key="3">
    <source>
        <dbReference type="Pfam" id="PF00561"/>
    </source>
</evidence>
<dbReference type="InterPro" id="IPR010941">
    <property type="entry name" value="PhaC_N"/>
</dbReference>
<feature type="domain" description="Poly-beta-hydroxybutyrate polymerase N-terminal" evidence="4">
    <location>
        <begin position="93"/>
        <end position="261"/>
    </location>
</feature>
<dbReference type="InterPro" id="IPR029058">
    <property type="entry name" value="AB_hydrolase_fold"/>
</dbReference>
<keyword evidence="2" id="KW-0012">Acyltransferase</keyword>
<name>A0A9P9ZAS9_9POAL</name>